<reference evidence="1" key="1">
    <citation type="submission" date="2014-02" db="EMBL/GenBank/DDBJ databases">
        <title>The Genome Sequence of Trichophyton rubrum (morphotype fischeri) CBS 288.86.</title>
        <authorList>
            <consortium name="The Broad Institute Genomics Platform"/>
            <person name="Cuomo C.A."/>
            <person name="White T.C."/>
            <person name="Graser Y."/>
            <person name="Martinez-Rossi N."/>
            <person name="Heitman J."/>
            <person name="Young S.K."/>
            <person name="Zeng Q."/>
            <person name="Gargeya S."/>
            <person name="Abouelleil A."/>
            <person name="Alvarado L."/>
            <person name="Chapman S.B."/>
            <person name="Gainer-Dewar J."/>
            <person name="Goldberg J."/>
            <person name="Griggs A."/>
            <person name="Gujja S."/>
            <person name="Hansen M."/>
            <person name="Howarth C."/>
            <person name="Imamovic A."/>
            <person name="Larimer J."/>
            <person name="Martinez D."/>
            <person name="Murphy C."/>
            <person name="Pearson M.D."/>
            <person name="Persinoti G."/>
            <person name="Poon T."/>
            <person name="Priest M."/>
            <person name="Roberts A.D."/>
            <person name="Saif S."/>
            <person name="Shea T.D."/>
            <person name="Sykes S.N."/>
            <person name="Wortman J."/>
            <person name="Nusbaum C."/>
            <person name="Birren B."/>
        </authorList>
    </citation>
    <scope>NUCLEOTIDE SEQUENCE [LARGE SCALE GENOMIC DNA]</scope>
    <source>
        <strain evidence="1">CBS 288.86</strain>
    </source>
</reference>
<dbReference type="GO" id="GO:0001682">
    <property type="term" value="P:tRNA 5'-leader removal"/>
    <property type="evidence" value="ECO:0007669"/>
    <property type="project" value="InterPro"/>
</dbReference>
<protein>
    <submittedName>
        <fullName evidence="1">Uncharacterized protein</fullName>
    </submittedName>
</protein>
<dbReference type="EMBL" id="KK207735">
    <property type="protein sequence ID" value="EZF55823.1"/>
    <property type="molecule type" value="Genomic_DNA"/>
</dbReference>
<dbReference type="OrthoDB" id="63112at2759"/>
<dbReference type="Proteomes" id="UP000023758">
    <property type="component" value="Unassembled WGS sequence"/>
</dbReference>
<dbReference type="PANTHER" id="PTHR15396:SF1">
    <property type="entry name" value="RIBONUCLEASE P PROTEIN SUBUNIT P40"/>
    <property type="match status" value="1"/>
</dbReference>
<dbReference type="InterPro" id="IPR013893">
    <property type="entry name" value="RNase_P_Rpp40"/>
</dbReference>
<dbReference type="Pfam" id="PF08584">
    <property type="entry name" value="Ribonuc_P_40"/>
    <property type="match status" value="1"/>
</dbReference>
<name>A0A022WCK7_TRIRU</name>
<evidence type="ECO:0000313" key="1">
    <source>
        <dbReference type="EMBL" id="EZF55823.1"/>
    </source>
</evidence>
<dbReference type="GO" id="GO:0000172">
    <property type="term" value="C:ribonuclease MRP complex"/>
    <property type="evidence" value="ECO:0007669"/>
    <property type="project" value="TreeGrafter"/>
</dbReference>
<accession>A0A022WCK7</accession>
<organism evidence="1">
    <name type="scientific">Trichophyton rubrum CBS 288.86</name>
    <dbReference type="NCBI Taxonomy" id="1215330"/>
    <lineage>
        <taxon>Eukaryota</taxon>
        <taxon>Fungi</taxon>
        <taxon>Dikarya</taxon>
        <taxon>Ascomycota</taxon>
        <taxon>Pezizomycotina</taxon>
        <taxon>Eurotiomycetes</taxon>
        <taxon>Eurotiomycetidae</taxon>
        <taxon>Onygenales</taxon>
        <taxon>Arthrodermataceae</taxon>
        <taxon>Trichophyton</taxon>
    </lineage>
</organism>
<dbReference type="GO" id="GO:0030681">
    <property type="term" value="C:multimeric ribonuclease P complex"/>
    <property type="evidence" value="ECO:0007669"/>
    <property type="project" value="TreeGrafter"/>
</dbReference>
<gene>
    <name evidence="1" type="ORF">H103_01713</name>
</gene>
<dbReference type="PANTHER" id="PTHR15396">
    <property type="entry name" value="RIBONUCLEASE P PROTEIN SUBUNIT P40"/>
    <property type="match status" value="1"/>
</dbReference>
<dbReference type="HOGENOM" id="CLU_048755_0_0_1"/>
<dbReference type="AlphaFoldDB" id="A0A022WCK7"/>
<proteinExistence type="predicted"/>
<dbReference type="GO" id="GO:0000171">
    <property type="term" value="F:ribonuclease MRP activity"/>
    <property type="evidence" value="ECO:0007669"/>
    <property type="project" value="TreeGrafter"/>
</dbReference>
<sequence>MFDFEDPLMDKEKCLISIGNLPVFVDPAQPPQKRAPFSAILGHAFNHKVELIIPRHVHEAAWISILGEIKPHQYARAIFPLSGLLEGEFFTKYIKIGNVLMISEGRSGIDNVYTLKDGVLTLELDKSTYERAGLVGKAIRSGDRKHIKSRYMVEINLRPSSMLHGKKGFERISWAFKNVLNNSVTWLFTDLSEPPSLTDEADAPIKKYHPQIITLSPAEIMMEKVLVPPFGSESLLPTEDRDALCGTCDELQEWLGLASLGSDRILASDSIDPYLSRYQVPQKDKCKTTDLVKITWRGLIPSSWVMMLLLSVLRKCGSKSTSAGHWFGLLVSAMGKDAVDGKDGYSVMALPFTSAKREGENVDYKDEEPSPRRKYICWEYVGGNVASF</sequence>
<dbReference type="GO" id="GO:0000447">
    <property type="term" value="P:endonucleolytic cleavage in ITS1 to separate SSU-rRNA from 5.8S rRNA and LSU-rRNA from tricistronic rRNA transcript (SSU-rRNA, 5.8S rRNA, LSU-rRNA)"/>
    <property type="evidence" value="ECO:0007669"/>
    <property type="project" value="TreeGrafter"/>
</dbReference>
<dbReference type="GO" id="GO:0004526">
    <property type="term" value="F:ribonuclease P activity"/>
    <property type="evidence" value="ECO:0007669"/>
    <property type="project" value="TreeGrafter"/>
</dbReference>